<reference evidence="1" key="1">
    <citation type="journal article" date="2015" name="Nature">
        <title>Complex archaea that bridge the gap between prokaryotes and eukaryotes.</title>
        <authorList>
            <person name="Spang A."/>
            <person name="Saw J.H."/>
            <person name="Jorgensen S.L."/>
            <person name="Zaremba-Niedzwiedzka K."/>
            <person name="Martijn J."/>
            <person name="Lind A.E."/>
            <person name="van Eijk R."/>
            <person name="Schleper C."/>
            <person name="Guy L."/>
            <person name="Ettema T.J."/>
        </authorList>
    </citation>
    <scope>NUCLEOTIDE SEQUENCE</scope>
</reference>
<sequence>MSWSAAWIPNVGIPRRAEGKGRGLCAPISLQSPRCHLLGRQAIAALEEKYLAPDKGDGAIR</sequence>
<protein>
    <submittedName>
        <fullName evidence="1">Uncharacterized protein</fullName>
    </submittedName>
</protein>
<comment type="caution">
    <text evidence="1">The sequence shown here is derived from an EMBL/GenBank/DDBJ whole genome shotgun (WGS) entry which is preliminary data.</text>
</comment>
<name>A0A0F9SSW2_9ZZZZ</name>
<gene>
    <name evidence="1" type="ORF">LCGC14_0479630</name>
</gene>
<dbReference type="EMBL" id="LAZR01000519">
    <property type="protein sequence ID" value="KKN65647.1"/>
    <property type="molecule type" value="Genomic_DNA"/>
</dbReference>
<accession>A0A0F9SSW2</accession>
<evidence type="ECO:0000313" key="1">
    <source>
        <dbReference type="EMBL" id="KKN65647.1"/>
    </source>
</evidence>
<dbReference type="AlphaFoldDB" id="A0A0F9SSW2"/>
<proteinExistence type="predicted"/>
<organism evidence="1">
    <name type="scientific">marine sediment metagenome</name>
    <dbReference type="NCBI Taxonomy" id="412755"/>
    <lineage>
        <taxon>unclassified sequences</taxon>
        <taxon>metagenomes</taxon>
        <taxon>ecological metagenomes</taxon>
    </lineage>
</organism>